<reference evidence="3" key="1">
    <citation type="journal article" date="2019" name="Int. J. Syst. Evol. Microbiol.">
        <title>The Global Catalogue of Microorganisms (GCM) 10K type strain sequencing project: providing services to taxonomists for standard genome sequencing and annotation.</title>
        <authorList>
            <consortium name="The Broad Institute Genomics Platform"/>
            <consortium name="The Broad Institute Genome Sequencing Center for Infectious Disease"/>
            <person name="Wu L."/>
            <person name="Ma J."/>
        </authorList>
    </citation>
    <scope>NUCLEOTIDE SEQUENCE [LARGE SCALE GENOMIC DNA]</scope>
    <source>
        <strain evidence="3">JCM 15421</strain>
    </source>
</reference>
<evidence type="ECO:0000313" key="3">
    <source>
        <dbReference type="Proteomes" id="UP001501523"/>
    </source>
</evidence>
<gene>
    <name evidence="2" type="ORF">GCM10009105_13130</name>
</gene>
<organism evidence="2 3">
    <name type="scientific">Dokdonella soli</name>
    <dbReference type="NCBI Taxonomy" id="529810"/>
    <lineage>
        <taxon>Bacteria</taxon>
        <taxon>Pseudomonadati</taxon>
        <taxon>Pseudomonadota</taxon>
        <taxon>Gammaproteobacteria</taxon>
        <taxon>Lysobacterales</taxon>
        <taxon>Rhodanobacteraceae</taxon>
        <taxon>Dokdonella</taxon>
    </lineage>
</organism>
<protein>
    <submittedName>
        <fullName evidence="2">Fic family protein</fullName>
    </submittedName>
</protein>
<comment type="caution">
    <text evidence="2">The sequence shown here is derived from an EMBL/GenBank/DDBJ whole genome shotgun (WGS) entry which is preliminary data.</text>
</comment>
<feature type="domain" description="Fido" evidence="1">
    <location>
        <begin position="181"/>
        <end position="332"/>
    </location>
</feature>
<dbReference type="Gene3D" id="1.10.3290.10">
    <property type="entry name" value="Fido-like domain"/>
    <property type="match status" value="1"/>
</dbReference>
<keyword evidence="3" id="KW-1185">Reference proteome</keyword>
<proteinExistence type="predicted"/>
<dbReference type="Pfam" id="PF02661">
    <property type="entry name" value="Fic"/>
    <property type="match status" value="1"/>
</dbReference>
<accession>A0ABP3TKZ3</accession>
<dbReference type="InterPro" id="IPR036597">
    <property type="entry name" value="Fido-like_dom_sf"/>
</dbReference>
<dbReference type="PROSITE" id="PS51459">
    <property type="entry name" value="FIDO"/>
    <property type="match status" value="1"/>
</dbReference>
<dbReference type="EMBL" id="BAAAEU010000006">
    <property type="protein sequence ID" value="GAA0711291.1"/>
    <property type="molecule type" value="Genomic_DNA"/>
</dbReference>
<dbReference type="InterPro" id="IPR003812">
    <property type="entry name" value="Fido"/>
</dbReference>
<evidence type="ECO:0000313" key="2">
    <source>
        <dbReference type="EMBL" id="GAA0711291.1"/>
    </source>
</evidence>
<sequence>MKLPVAPPAFDHLLKKFSGSLDTILGRRIGPEVDGVYEPWDHLRHLEPPGGLLTEQWWLAIKLARIPIFRDLPLRDGLGRPILLAVTDSMLRRLHFIDREAAGAIKGLDRADGPGDRERYLFRSLVEEAMTSSQLEGASTTRQVAKEMLDSGRQPRDRSERMIYNNFQVMQQLRRWREQPLTPKSIFEMHRVLTSDAIDEADAAGRFRRADEQIQVINTDGKVLHQPPPADELPARLDALCAFANEADKEDFLHPVLRAIALHFQVGYDHPFVDGNGRTARALFYWSMLRSGYWLTEYLSISSVLKRAPAKYARAYLHTETDESDLGYFVSHQLGVICQAVEGLQGYLARKATEQRQAASLLRPDSALAIRLNHRQRELLLHAVRHAGAIYRIAEHRSTHQVTYQTARTDLLGLVAEGLLRQRKQGKAFAFVTPPDLAKRLQR</sequence>
<dbReference type="InterPro" id="IPR040198">
    <property type="entry name" value="Fido_containing"/>
</dbReference>
<name>A0ABP3TKZ3_9GAMM</name>
<dbReference type="Proteomes" id="UP001501523">
    <property type="component" value="Unassembled WGS sequence"/>
</dbReference>
<dbReference type="SUPFAM" id="SSF140931">
    <property type="entry name" value="Fic-like"/>
    <property type="match status" value="1"/>
</dbReference>
<evidence type="ECO:0000259" key="1">
    <source>
        <dbReference type="PROSITE" id="PS51459"/>
    </source>
</evidence>
<dbReference type="PANTHER" id="PTHR13504:SF38">
    <property type="entry name" value="FIDO DOMAIN-CONTAINING PROTEIN"/>
    <property type="match status" value="1"/>
</dbReference>
<dbReference type="PANTHER" id="PTHR13504">
    <property type="entry name" value="FIDO DOMAIN-CONTAINING PROTEIN DDB_G0283145"/>
    <property type="match status" value="1"/>
</dbReference>
<dbReference type="RefSeq" id="WP_343788401.1">
    <property type="nucleotide sequence ID" value="NZ_BAAAEU010000006.1"/>
</dbReference>